<proteinExistence type="predicted"/>
<evidence type="ECO:0000313" key="3">
    <source>
        <dbReference type="Proteomes" id="UP000012174"/>
    </source>
</evidence>
<evidence type="ECO:0000313" key="2">
    <source>
        <dbReference type="EMBL" id="EMR71968.1"/>
    </source>
</evidence>
<protein>
    <submittedName>
        <fullName evidence="2">Uncharacterized protein</fullName>
    </submittedName>
</protein>
<reference evidence="3" key="1">
    <citation type="journal article" date="2013" name="Genome Announc.">
        <title>Draft genome sequence of the grapevine dieback fungus Eutypa lata UCR-EL1.</title>
        <authorList>
            <person name="Blanco-Ulate B."/>
            <person name="Rolshausen P.E."/>
            <person name="Cantu D."/>
        </authorList>
    </citation>
    <scope>NUCLEOTIDE SEQUENCE [LARGE SCALE GENOMIC DNA]</scope>
    <source>
        <strain evidence="3">UCR-EL1</strain>
    </source>
</reference>
<name>M7T4Z8_EUTLA</name>
<feature type="region of interest" description="Disordered" evidence="1">
    <location>
        <begin position="20"/>
        <end position="69"/>
    </location>
</feature>
<evidence type="ECO:0000256" key="1">
    <source>
        <dbReference type="SAM" id="MobiDB-lite"/>
    </source>
</evidence>
<dbReference type="AlphaFoldDB" id="M7T4Z8"/>
<sequence>MEQQPAGQLVTIQLTKGVEYDEEDRARKRDVTPNPPRIDTEAAERALSSAVKEVKAEEEAEPEASTTSLGEIERSYPWVPYYKDLAEVDKSYVGFSRAQICYYKLVLCYMCGRMVDGRTPPPIGEGRARIYLRSRLGDPLVEPYLYHDRHRSRACLEVIAGAERVYGAACSEVCALTLRHREICIEYEERRVAHRRRWLAEEVRRTAEAERRARVAAQHRRIQL</sequence>
<gene>
    <name evidence="2" type="ORF">UCREL1_981</name>
</gene>
<keyword evidence="3" id="KW-1185">Reference proteome</keyword>
<dbReference type="Proteomes" id="UP000012174">
    <property type="component" value="Unassembled WGS sequence"/>
</dbReference>
<organism evidence="2 3">
    <name type="scientific">Eutypa lata (strain UCR-EL1)</name>
    <name type="common">Grapevine dieback disease fungus</name>
    <name type="synonym">Eutypa armeniacae</name>
    <dbReference type="NCBI Taxonomy" id="1287681"/>
    <lineage>
        <taxon>Eukaryota</taxon>
        <taxon>Fungi</taxon>
        <taxon>Dikarya</taxon>
        <taxon>Ascomycota</taxon>
        <taxon>Pezizomycotina</taxon>
        <taxon>Sordariomycetes</taxon>
        <taxon>Xylariomycetidae</taxon>
        <taxon>Xylariales</taxon>
        <taxon>Diatrypaceae</taxon>
        <taxon>Eutypa</taxon>
    </lineage>
</organism>
<dbReference type="HOGENOM" id="CLU_1235015_0_0_1"/>
<dbReference type="KEGG" id="ela:UCREL1_981"/>
<dbReference type="EMBL" id="KB705551">
    <property type="protein sequence ID" value="EMR71968.1"/>
    <property type="molecule type" value="Genomic_DNA"/>
</dbReference>
<accession>M7T4Z8</accession>